<dbReference type="RefSeq" id="WP_006103078.1">
    <property type="nucleotide sequence ID" value="NZ_DS989856.1"/>
</dbReference>
<dbReference type="Proteomes" id="UP000003835">
    <property type="component" value="Unassembled WGS sequence"/>
</dbReference>
<sequence>MNPWSSQPKTGQVIDINQADRWQVYRRLQELSIASHCGMNQPLTAEIHDPVTAIQLWSVVRQLTVPRRDLASWLEDCWRLPSRSRKRGK</sequence>
<dbReference type="AlphaFoldDB" id="B4VWF6"/>
<keyword evidence="2" id="KW-1185">Reference proteome</keyword>
<gene>
    <name evidence="1" type="ORF">MC7420_6849</name>
</gene>
<dbReference type="EMBL" id="DS989856">
    <property type="protein sequence ID" value="EDX73801.1"/>
    <property type="molecule type" value="Genomic_DNA"/>
</dbReference>
<name>B4VWF6_9CYAN</name>
<dbReference type="eggNOG" id="ENOG5032YWI">
    <property type="taxonomic scope" value="Bacteria"/>
</dbReference>
<protein>
    <submittedName>
        <fullName evidence="1">Uncharacterized protein</fullName>
    </submittedName>
</protein>
<dbReference type="NCBIfam" id="NF045598">
    <property type="entry name" value="asr1405_asl0597"/>
    <property type="match status" value="1"/>
</dbReference>
<dbReference type="HOGENOM" id="CLU_174106_0_0_3"/>
<reference evidence="1 2" key="1">
    <citation type="submission" date="2008-07" db="EMBL/GenBank/DDBJ databases">
        <authorList>
            <person name="Tandeau de Marsac N."/>
            <person name="Ferriera S."/>
            <person name="Johnson J."/>
            <person name="Kravitz S."/>
            <person name="Beeson K."/>
            <person name="Sutton G."/>
            <person name="Rogers Y.-H."/>
            <person name="Friedman R."/>
            <person name="Frazier M."/>
            <person name="Venter J.C."/>
        </authorList>
    </citation>
    <scope>NUCLEOTIDE SEQUENCE [LARGE SCALE GENOMIC DNA]</scope>
    <source>
        <strain evidence="1 2">PCC 7420</strain>
    </source>
</reference>
<dbReference type="STRING" id="118168.MC7420_6849"/>
<accession>B4VWF6</accession>
<evidence type="ECO:0000313" key="1">
    <source>
        <dbReference type="EMBL" id="EDX73801.1"/>
    </source>
</evidence>
<dbReference type="InterPro" id="IPR054637">
    <property type="entry name" value="Asr1405_Asl0597-like"/>
</dbReference>
<dbReference type="OrthoDB" id="515027at2"/>
<organism evidence="1 2">
    <name type="scientific">Coleofasciculus chthonoplastes PCC 7420</name>
    <dbReference type="NCBI Taxonomy" id="118168"/>
    <lineage>
        <taxon>Bacteria</taxon>
        <taxon>Bacillati</taxon>
        <taxon>Cyanobacteriota</taxon>
        <taxon>Cyanophyceae</taxon>
        <taxon>Coleofasciculales</taxon>
        <taxon>Coleofasciculaceae</taxon>
        <taxon>Coleofasciculus</taxon>
    </lineage>
</organism>
<proteinExistence type="predicted"/>
<evidence type="ECO:0000313" key="2">
    <source>
        <dbReference type="Proteomes" id="UP000003835"/>
    </source>
</evidence>